<gene>
    <name evidence="2" type="ORF">OUZ56_015163</name>
</gene>
<evidence type="ECO:0000313" key="2">
    <source>
        <dbReference type="EMBL" id="KAK4026144.1"/>
    </source>
</evidence>
<organism evidence="2 3">
    <name type="scientific">Daphnia magna</name>
    <dbReference type="NCBI Taxonomy" id="35525"/>
    <lineage>
        <taxon>Eukaryota</taxon>
        <taxon>Metazoa</taxon>
        <taxon>Ecdysozoa</taxon>
        <taxon>Arthropoda</taxon>
        <taxon>Crustacea</taxon>
        <taxon>Branchiopoda</taxon>
        <taxon>Diplostraca</taxon>
        <taxon>Cladocera</taxon>
        <taxon>Anomopoda</taxon>
        <taxon>Daphniidae</taxon>
        <taxon>Daphnia</taxon>
    </lineage>
</organism>
<name>A0ABR0ALZ8_9CRUS</name>
<dbReference type="PANTHER" id="PTHR24413">
    <property type="entry name" value="SPECKLE-TYPE POZ PROTEIN"/>
    <property type="match status" value="1"/>
</dbReference>
<reference evidence="2 3" key="1">
    <citation type="journal article" date="2023" name="Nucleic Acids Res.">
        <title>The hologenome of Daphnia magna reveals possible DNA methylation and microbiome-mediated evolution of the host genome.</title>
        <authorList>
            <person name="Chaturvedi A."/>
            <person name="Li X."/>
            <person name="Dhandapani V."/>
            <person name="Marshall H."/>
            <person name="Kissane S."/>
            <person name="Cuenca-Cambronero M."/>
            <person name="Asole G."/>
            <person name="Calvet F."/>
            <person name="Ruiz-Romero M."/>
            <person name="Marangio P."/>
            <person name="Guigo R."/>
            <person name="Rago D."/>
            <person name="Mirbahai L."/>
            <person name="Eastwood N."/>
            <person name="Colbourne J.K."/>
            <person name="Zhou J."/>
            <person name="Mallon E."/>
            <person name="Orsini L."/>
        </authorList>
    </citation>
    <scope>NUCLEOTIDE SEQUENCE [LARGE SCALE GENOMIC DNA]</scope>
    <source>
        <strain evidence="2">LRV0_1</strain>
    </source>
</reference>
<evidence type="ECO:0000313" key="3">
    <source>
        <dbReference type="Proteomes" id="UP001234178"/>
    </source>
</evidence>
<dbReference type="Gene3D" id="3.30.710.10">
    <property type="entry name" value="Potassium Channel Kv1.1, Chain A"/>
    <property type="match status" value="1"/>
</dbReference>
<feature type="domain" description="BTB" evidence="1">
    <location>
        <begin position="272"/>
        <end position="343"/>
    </location>
</feature>
<dbReference type="Gene3D" id="1.25.40.420">
    <property type="match status" value="1"/>
</dbReference>
<dbReference type="SMART" id="SM00225">
    <property type="entry name" value="BTB"/>
    <property type="match status" value="1"/>
</dbReference>
<dbReference type="PROSITE" id="PS50097">
    <property type="entry name" value="BTB"/>
    <property type="match status" value="1"/>
</dbReference>
<dbReference type="SUPFAM" id="SSF54695">
    <property type="entry name" value="POZ domain"/>
    <property type="match status" value="1"/>
</dbReference>
<accession>A0ABR0ALZ8</accession>
<evidence type="ECO:0000259" key="1">
    <source>
        <dbReference type="PROSITE" id="PS50097"/>
    </source>
</evidence>
<dbReference type="CDD" id="cd18186">
    <property type="entry name" value="BTB_POZ_ZBTB_KLHL-like"/>
    <property type="match status" value="1"/>
</dbReference>
<protein>
    <recommendedName>
        <fullName evidence="1">BTB domain-containing protein</fullName>
    </recommendedName>
</protein>
<proteinExistence type="predicted"/>
<dbReference type="InterPro" id="IPR000210">
    <property type="entry name" value="BTB/POZ_dom"/>
</dbReference>
<sequence length="436" mass="50436">MDRTNFRSPLKLFPGNKNVKKDDVGAYSYFQFADIILIKRKGSQPRCRHNYFADNLELSCYHITEEEEKQISLTAIPIRRWHPNQQPGLDPLARERLHLAQQRLARDRLARERLRLANTAALSPEKPPIPVHDFQVTELGDGSFKFQGTFNTTEYETSRQEVKFKLNDICPWLFSFRLSRTSYQPNQLGADFETSSSSFEVMVELSLENTSSSSLFCVDSQWKSAKMPLVSPPSELQQMKIPCVLWINFSRTTGEMNAQMQIINLYVNQFNCDVTFQFDTAEKYESIGGHVAILSVRSSVFAAMFQSGMQEKNTRKVCIKDIKRDIFKQLLYYIYSGRTLTKLSEEIAQPLYVAADMYDVDDLKYECVQFLLSCIKLENAINLMAWAHVHSIDSLKEATLTFMESCGRKICKQDDWERLTKNYPDLCLLATRRMLK</sequence>
<dbReference type="Pfam" id="PF00651">
    <property type="entry name" value="BTB"/>
    <property type="match status" value="1"/>
</dbReference>
<dbReference type="InterPro" id="IPR011333">
    <property type="entry name" value="SKP1/BTB/POZ_sf"/>
</dbReference>
<keyword evidence="3" id="KW-1185">Reference proteome</keyword>
<comment type="caution">
    <text evidence="2">The sequence shown here is derived from an EMBL/GenBank/DDBJ whole genome shotgun (WGS) entry which is preliminary data.</text>
</comment>
<dbReference type="Proteomes" id="UP001234178">
    <property type="component" value="Unassembled WGS sequence"/>
</dbReference>
<dbReference type="EMBL" id="JAOYFB010000038">
    <property type="protein sequence ID" value="KAK4026144.1"/>
    <property type="molecule type" value="Genomic_DNA"/>
</dbReference>